<evidence type="ECO:0000313" key="2">
    <source>
        <dbReference type="EMBL" id="QQC60221.1"/>
    </source>
</evidence>
<dbReference type="RefSeq" id="WP_198490985.1">
    <property type="nucleotide sequence ID" value="NZ_CP066078.1"/>
</dbReference>
<feature type="compositionally biased region" description="Basic and acidic residues" evidence="1">
    <location>
        <begin position="215"/>
        <end position="228"/>
    </location>
</feature>
<evidence type="ECO:0000313" key="3">
    <source>
        <dbReference type="Proteomes" id="UP000595221"/>
    </source>
</evidence>
<feature type="region of interest" description="Disordered" evidence="1">
    <location>
        <begin position="215"/>
        <end position="234"/>
    </location>
</feature>
<name>A0A7T4MV69_9MICC</name>
<evidence type="ECO:0000256" key="1">
    <source>
        <dbReference type="SAM" id="MobiDB-lite"/>
    </source>
</evidence>
<dbReference type="Proteomes" id="UP000595221">
    <property type="component" value="Chromosome"/>
</dbReference>
<organism evidence="2 3">
    <name type="scientific">Rothia kristinae</name>
    <dbReference type="NCBI Taxonomy" id="37923"/>
    <lineage>
        <taxon>Bacteria</taxon>
        <taxon>Bacillati</taxon>
        <taxon>Actinomycetota</taxon>
        <taxon>Actinomycetes</taxon>
        <taxon>Micrococcales</taxon>
        <taxon>Micrococcaceae</taxon>
        <taxon>Rothia</taxon>
    </lineage>
</organism>
<gene>
    <name evidence="2" type="ORF">I6H58_04675</name>
</gene>
<sequence>MSEPEETDGTPAELDQEQDTLEILLQEATDRLLNHDDRITGTEDFLTQLGAKVGDLDETLTWVIEKITQKPTSLEPVPWNWRAVDGEQRQHLWQVVRSFVDWVNDRYFQDSWDGYIPGCWYRHPRAVEELTAVWAAWHSAYHAASSPNESAAYWHDRILWPTLERLENGWADCRKNGHQQMAGSRIHVTDDGFEDAIAAEDGASATPSYLEASKKLLKPEKEDGKDTVPGEPGD</sequence>
<reference evidence="2 3" key="1">
    <citation type="submission" date="2020-12" db="EMBL/GenBank/DDBJ databases">
        <title>FDA dAtabase for Regulatory Grade micrObial Sequences (FDA-ARGOS): Supporting development and validation of Infectious Disease Dx tests.</title>
        <authorList>
            <person name="Sproer C."/>
            <person name="Gronow S."/>
            <person name="Severitt S."/>
            <person name="Schroder I."/>
            <person name="Tallon L."/>
            <person name="Sadzewicz L."/>
            <person name="Zhao X."/>
            <person name="Boylan J."/>
            <person name="Ott S."/>
            <person name="Bowen H."/>
            <person name="Vavikolanu K."/>
            <person name="Mehta A."/>
            <person name="Aluvathingal J."/>
            <person name="Nadendla S."/>
            <person name="Lowell S."/>
            <person name="Myers T."/>
            <person name="Yan Y."/>
            <person name="Sichtig H."/>
        </authorList>
    </citation>
    <scope>NUCLEOTIDE SEQUENCE [LARGE SCALE GENOMIC DNA]</scope>
    <source>
        <strain evidence="2 3">FDAARGOS_1001</strain>
    </source>
</reference>
<dbReference type="EMBL" id="CP066078">
    <property type="protein sequence ID" value="QQC60221.1"/>
    <property type="molecule type" value="Genomic_DNA"/>
</dbReference>
<accession>A0A7T4MV69</accession>
<dbReference type="AlphaFoldDB" id="A0A7T4MV69"/>
<protein>
    <recommendedName>
        <fullName evidence="4">DUF4913 domain-containing protein</fullName>
    </recommendedName>
</protein>
<evidence type="ECO:0008006" key="4">
    <source>
        <dbReference type="Google" id="ProtNLM"/>
    </source>
</evidence>
<proteinExistence type="predicted"/>